<proteinExistence type="predicted"/>
<dbReference type="KEGG" id="hch:HCH_01290"/>
<organism evidence="1 2">
    <name type="scientific">Hahella chejuensis (strain KCTC 2396)</name>
    <dbReference type="NCBI Taxonomy" id="349521"/>
    <lineage>
        <taxon>Bacteria</taxon>
        <taxon>Pseudomonadati</taxon>
        <taxon>Pseudomonadota</taxon>
        <taxon>Gammaproteobacteria</taxon>
        <taxon>Oceanospirillales</taxon>
        <taxon>Hahellaceae</taxon>
        <taxon>Hahella</taxon>
    </lineage>
</organism>
<keyword evidence="2" id="KW-1185">Reference proteome</keyword>
<name>Q2SMG6_HAHCH</name>
<dbReference type="EMBL" id="CP000155">
    <property type="protein sequence ID" value="ABC28158.1"/>
    <property type="molecule type" value="Genomic_DNA"/>
</dbReference>
<reference evidence="1 2" key="1">
    <citation type="journal article" date="2005" name="Nucleic Acids Res.">
        <title>Genomic blueprint of Hahella chejuensis, a marine microbe producing an algicidal agent.</title>
        <authorList>
            <person name="Jeong H."/>
            <person name="Yim J.H."/>
            <person name="Lee C."/>
            <person name="Choi S.-H."/>
            <person name="Park Y.K."/>
            <person name="Yoon S.H."/>
            <person name="Hur C.-G."/>
            <person name="Kang H.-Y."/>
            <person name="Kim D."/>
            <person name="Lee H.H."/>
            <person name="Park K.H."/>
            <person name="Park S.-H."/>
            <person name="Park H.-S."/>
            <person name="Lee H.K."/>
            <person name="Oh T.K."/>
            <person name="Kim J.F."/>
        </authorList>
    </citation>
    <scope>NUCLEOTIDE SEQUENCE [LARGE SCALE GENOMIC DNA]</scope>
    <source>
        <strain evidence="1 2">KCTC 2396</strain>
    </source>
</reference>
<protein>
    <submittedName>
        <fullName evidence="1">Uncharacterized protein</fullName>
    </submittedName>
</protein>
<evidence type="ECO:0000313" key="1">
    <source>
        <dbReference type="EMBL" id="ABC28158.1"/>
    </source>
</evidence>
<accession>Q2SMG6</accession>
<gene>
    <name evidence="1" type="ordered locus">HCH_01290</name>
</gene>
<dbReference type="HOGENOM" id="CLU_3374040_0_0_6"/>
<evidence type="ECO:0000313" key="2">
    <source>
        <dbReference type="Proteomes" id="UP000000238"/>
    </source>
</evidence>
<sequence>MNTDMLDFFRWKTGYVAEKVQPHTVLTLLAFAIC</sequence>
<dbReference type="Proteomes" id="UP000000238">
    <property type="component" value="Chromosome"/>
</dbReference>
<dbReference type="AlphaFoldDB" id="Q2SMG6"/>